<comment type="caution">
    <text evidence="1">The sequence shown here is derived from an EMBL/GenBank/DDBJ whole genome shotgun (WGS) entry which is preliminary data.</text>
</comment>
<gene>
    <name evidence="1" type="ORF">DEBURN_LOCUS5020</name>
</gene>
<dbReference type="AlphaFoldDB" id="A0A9N8ZV69"/>
<evidence type="ECO:0000313" key="2">
    <source>
        <dbReference type="Proteomes" id="UP000789706"/>
    </source>
</evidence>
<feature type="non-terminal residue" evidence="1">
    <location>
        <position position="1"/>
    </location>
</feature>
<accession>A0A9N8ZV69</accession>
<name>A0A9N8ZV69_9GLOM</name>
<proteinExistence type="predicted"/>
<evidence type="ECO:0000313" key="1">
    <source>
        <dbReference type="EMBL" id="CAG8507866.1"/>
    </source>
</evidence>
<dbReference type="EMBL" id="CAJVPK010000418">
    <property type="protein sequence ID" value="CAG8507866.1"/>
    <property type="molecule type" value="Genomic_DNA"/>
</dbReference>
<keyword evidence="2" id="KW-1185">Reference proteome</keyword>
<dbReference type="Proteomes" id="UP000789706">
    <property type="component" value="Unassembled WGS sequence"/>
</dbReference>
<sequence>LLERANNREIAEEEIPKVTTNSNLISGFSRKWKTAMAVHSLEETEDLNMSISS</sequence>
<reference evidence="1" key="1">
    <citation type="submission" date="2021-06" db="EMBL/GenBank/DDBJ databases">
        <authorList>
            <person name="Kallberg Y."/>
            <person name="Tangrot J."/>
            <person name="Rosling A."/>
        </authorList>
    </citation>
    <scope>NUCLEOTIDE SEQUENCE</scope>
    <source>
        <strain evidence="1">AZ414A</strain>
    </source>
</reference>
<organism evidence="1 2">
    <name type="scientific">Diversispora eburnea</name>
    <dbReference type="NCBI Taxonomy" id="1213867"/>
    <lineage>
        <taxon>Eukaryota</taxon>
        <taxon>Fungi</taxon>
        <taxon>Fungi incertae sedis</taxon>
        <taxon>Mucoromycota</taxon>
        <taxon>Glomeromycotina</taxon>
        <taxon>Glomeromycetes</taxon>
        <taxon>Diversisporales</taxon>
        <taxon>Diversisporaceae</taxon>
        <taxon>Diversispora</taxon>
    </lineage>
</organism>
<protein>
    <submittedName>
        <fullName evidence="1">9651_t:CDS:1</fullName>
    </submittedName>
</protein>